<dbReference type="CDD" id="cd06445">
    <property type="entry name" value="ATase"/>
    <property type="match status" value="1"/>
</dbReference>
<proteinExistence type="inferred from homology"/>
<evidence type="ECO:0000256" key="3">
    <source>
        <dbReference type="ARBA" id="ARBA00022490"/>
    </source>
</evidence>
<comment type="subcellular location">
    <subcellularLocation>
        <location evidence="9">Cytoplasm</location>
    </subcellularLocation>
</comment>
<dbReference type="PANTHER" id="PTHR10815:SF5">
    <property type="entry name" value="METHYLATED-DNA--PROTEIN-CYSTEINE METHYLTRANSFERASE"/>
    <property type="match status" value="1"/>
</dbReference>
<comment type="catalytic activity">
    <reaction evidence="8 9">
        <text>a 6-O-methyl-2'-deoxyguanosine in DNA + L-cysteinyl-[protein] = S-methyl-L-cysteinyl-[protein] + a 2'-deoxyguanosine in DNA</text>
        <dbReference type="Rhea" id="RHEA:24000"/>
        <dbReference type="Rhea" id="RHEA-COMP:10131"/>
        <dbReference type="Rhea" id="RHEA-COMP:10132"/>
        <dbReference type="Rhea" id="RHEA-COMP:11367"/>
        <dbReference type="Rhea" id="RHEA-COMP:11368"/>
        <dbReference type="ChEBI" id="CHEBI:29950"/>
        <dbReference type="ChEBI" id="CHEBI:82612"/>
        <dbReference type="ChEBI" id="CHEBI:85445"/>
        <dbReference type="ChEBI" id="CHEBI:85448"/>
        <dbReference type="EC" id="2.1.1.63"/>
    </reaction>
</comment>
<dbReference type="SUPFAM" id="SSF46767">
    <property type="entry name" value="Methylated DNA-protein cysteine methyltransferase, C-terminal domain"/>
    <property type="match status" value="1"/>
</dbReference>
<evidence type="ECO:0000256" key="8">
    <source>
        <dbReference type="ARBA" id="ARBA00049348"/>
    </source>
</evidence>
<dbReference type="InterPro" id="IPR036388">
    <property type="entry name" value="WH-like_DNA-bd_sf"/>
</dbReference>
<evidence type="ECO:0000259" key="11">
    <source>
        <dbReference type="Pfam" id="PF02870"/>
    </source>
</evidence>
<feature type="domain" description="Methylguanine DNA methyltransferase ribonuclease-like" evidence="11">
    <location>
        <begin position="15"/>
        <end position="84"/>
    </location>
</feature>
<comment type="similarity">
    <text evidence="2 9">Belongs to the MGMT family.</text>
</comment>
<dbReference type="FunFam" id="1.10.10.10:FF:000214">
    <property type="entry name" value="Methylated-DNA--protein-cysteine methyltransferase"/>
    <property type="match status" value="1"/>
</dbReference>
<keyword evidence="7 9" id="KW-0234">DNA repair</keyword>
<reference evidence="12 13" key="1">
    <citation type="submission" date="2020-04" db="EMBL/GenBank/DDBJ databases">
        <title>MicrobeNet Type strains.</title>
        <authorList>
            <person name="Nicholson A.C."/>
        </authorList>
    </citation>
    <scope>NUCLEOTIDE SEQUENCE [LARGE SCALE GENOMIC DNA]</scope>
    <source>
        <strain evidence="12 13">ATCC BAA-14</strain>
    </source>
</reference>
<feature type="domain" description="Methylated-DNA-[protein]-cysteine S-methyltransferase DNA binding" evidence="10">
    <location>
        <begin position="91"/>
        <end position="168"/>
    </location>
</feature>
<comment type="function">
    <text evidence="9">Involved in the cellular defense against the biological effects of O6-methylguanine (O6-MeG) and O4-methylthymine (O4-MeT) in DNA. Repairs the methylated nucleobase in DNA by stoichiometrically transferring the methyl group to a cysteine residue in the enzyme. This is a suicide reaction: the enzyme is irreversibly inactivated.</text>
</comment>
<dbReference type="NCBIfam" id="TIGR00589">
    <property type="entry name" value="ogt"/>
    <property type="match status" value="1"/>
</dbReference>
<dbReference type="InterPro" id="IPR001497">
    <property type="entry name" value="MethylDNA_cys_MeTrfase_AS"/>
</dbReference>
<evidence type="ECO:0000313" key="13">
    <source>
        <dbReference type="Proteomes" id="UP000563898"/>
    </source>
</evidence>
<protein>
    <recommendedName>
        <fullName evidence="9">Methylated-DNA--protein-cysteine methyltransferase</fullName>
        <ecNumber evidence="9">2.1.1.63</ecNumber>
    </recommendedName>
    <alternativeName>
        <fullName evidence="9">6-O-methylguanine-DNA methyltransferase</fullName>
        <shortName evidence="9">MGMT</shortName>
    </alternativeName>
    <alternativeName>
        <fullName evidence="9">O-6-methylguanine-DNA-alkyltransferase</fullName>
    </alternativeName>
</protein>
<dbReference type="Gene3D" id="1.10.10.10">
    <property type="entry name" value="Winged helix-like DNA-binding domain superfamily/Winged helix DNA-binding domain"/>
    <property type="match status" value="1"/>
</dbReference>
<dbReference type="GO" id="GO:0006307">
    <property type="term" value="P:DNA alkylation repair"/>
    <property type="evidence" value="ECO:0007669"/>
    <property type="project" value="UniProtKB-UniRule"/>
</dbReference>
<dbReference type="InterPro" id="IPR008332">
    <property type="entry name" value="MethylG_MeTrfase_N"/>
</dbReference>
<dbReference type="Proteomes" id="UP000563898">
    <property type="component" value="Unassembled WGS sequence"/>
</dbReference>
<evidence type="ECO:0000256" key="5">
    <source>
        <dbReference type="ARBA" id="ARBA00022679"/>
    </source>
</evidence>
<accession>A0A846WXX9</accession>
<keyword evidence="5 9" id="KW-0808">Transferase</keyword>
<sequence>MGVSTTHETSDVSRRYRSVPTPVDDVLLLAEGEWLIGLYFANHRIPESEWGSLAGDDDPVLSPAVAQLDEYFAGLRQDFDLPLLPRGGALAESIWRLLLDIPYGTTTSYGAIATQLGDRSLAQQVGQAVGRNPIAIIIPCHRVIGANGSLTGFGGGLERKRILLSLEEPSAEDAGRLF</sequence>
<evidence type="ECO:0000256" key="4">
    <source>
        <dbReference type="ARBA" id="ARBA00022603"/>
    </source>
</evidence>
<dbReference type="RefSeq" id="WP_035727204.1">
    <property type="nucleotide sequence ID" value="NZ_JAAXPC010000033.1"/>
</dbReference>
<evidence type="ECO:0000313" key="12">
    <source>
        <dbReference type="EMBL" id="NKY05281.1"/>
    </source>
</evidence>
<dbReference type="InterPro" id="IPR036217">
    <property type="entry name" value="MethylDNA_cys_MeTrfase_DNAb"/>
</dbReference>
<comment type="caution">
    <text evidence="12">The sequence shown here is derived from an EMBL/GenBank/DDBJ whole genome shotgun (WGS) entry which is preliminary data.</text>
</comment>
<dbReference type="Pfam" id="PF01035">
    <property type="entry name" value="DNA_binding_1"/>
    <property type="match status" value="1"/>
</dbReference>
<dbReference type="EC" id="2.1.1.63" evidence="9"/>
<dbReference type="InterPro" id="IPR023546">
    <property type="entry name" value="MGMT"/>
</dbReference>
<comment type="miscellaneous">
    <text evidence="9">This enzyme catalyzes only one turnover and therefore is not strictly catalytic. According to one definition, an enzyme is a biocatalyst that acts repeatedly and over many reaction cycles.</text>
</comment>
<dbReference type="GO" id="GO:0005737">
    <property type="term" value="C:cytoplasm"/>
    <property type="evidence" value="ECO:0007669"/>
    <property type="project" value="UniProtKB-SubCell"/>
</dbReference>
<organism evidence="12 13">
    <name type="scientific">Gordonia polyisoprenivorans</name>
    <dbReference type="NCBI Taxonomy" id="84595"/>
    <lineage>
        <taxon>Bacteria</taxon>
        <taxon>Bacillati</taxon>
        <taxon>Actinomycetota</taxon>
        <taxon>Actinomycetes</taxon>
        <taxon>Mycobacteriales</taxon>
        <taxon>Gordoniaceae</taxon>
        <taxon>Gordonia</taxon>
    </lineage>
</organism>
<dbReference type="SUPFAM" id="SSF53155">
    <property type="entry name" value="Methylated DNA-protein cysteine methyltransferase domain"/>
    <property type="match status" value="1"/>
</dbReference>
<dbReference type="Pfam" id="PF02870">
    <property type="entry name" value="Methyltransf_1N"/>
    <property type="match status" value="1"/>
</dbReference>
<dbReference type="HAMAP" id="MF_00772">
    <property type="entry name" value="OGT"/>
    <property type="match status" value="1"/>
</dbReference>
<evidence type="ECO:0000256" key="7">
    <source>
        <dbReference type="ARBA" id="ARBA00023204"/>
    </source>
</evidence>
<gene>
    <name evidence="12" type="ORF">HGA05_27370</name>
</gene>
<evidence type="ECO:0000256" key="2">
    <source>
        <dbReference type="ARBA" id="ARBA00008711"/>
    </source>
</evidence>
<dbReference type="InterPro" id="IPR036631">
    <property type="entry name" value="MGMT_N_sf"/>
</dbReference>
<dbReference type="Gene3D" id="3.30.160.70">
    <property type="entry name" value="Methylated DNA-protein cysteine methyltransferase domain"/>
    <property type="match status" value="1"/>
</dbReference>
<dbReference type="GO" id="GO:0032259">
    <property type="term" value="P:methylation"/>
    <property type="evidence" value="ECO:0007669"/>
    <property type="project" value="UniProtKB-KW"/>
</dbReference>
<evidence type="ECO:0000256" key="6">
    <source>
        <dbReference type="ARBA" id="ARBA00022763"/>
    </source>
</evidence>
<dbReference type="PANTHER" id="PTHR10815">
    <property type="entry name" value="METHYLATED-DNA--PROTEIN-CYSTEINE METHYLTRANSFERASE"/>
    <property type="match status" value="1"/>
</dbReference>
<keyword evidence="4 9" id="KW-0489">Methyltransferase</keyword>
<keyword evidence="6 9" id="KW-0227">DNA damage</keyword>
<evidence type="ECO:0000256" key="1">
    <source>
        <dbReference type="ARBA" id="ARBA00001286"/>
    </source>
</evidence>
<dbReference type="InterPro" id="IPR014048">
    <property type="entry name" value="MethylDNA_cys_MeTrfase_DNA-bd"/>
</dbReference>
<dbReference type="GO" id="GO:0003908">
    <property type="term" value="F:methylated-DNA-[protein]-cysteine S-methyltransferase activity"/>
    <property type="evidence" value="ECO:0007669"/>
    <property type="project" value="UniProtKB-UniRule"/>
</dbReference>
<keyword evidence="3 9" id="KW-0963">Cytoplasm</keyword>
<comment type="catalytic activity">
    <reaction evidence="1 9">
        <text>a 4-O-methyl-thymidine in DNA + L-cysteinyl-[protein] = a thymidine in DNA + S-methyl-L-cysteinyl-[protein]</text>
        <dbReference type="Rhea" id="RHEA:53428"/>
        <dbReference type="Rhea" id="RHEA-COMP:10131"/>
        <dbReference type="Rhea" id="RHEA-COMP:10132"/>
        <dbReference type="Rhea" id="RHEA-COMP:13555"/>
        <dbReference type="Rhea" id="RHEA-COMP:13556"/>
        <dbReference type="ChEBI" id="CHEBI:29950"/>
        <dbReference type="ChEBI" id="CHEBI:82612"/>
        <dbReference type="ChEBI" id="CHEBI:137386"/>
        <dbReference type="ChEBI" id="CHEBI:137387"/>
        <dbReference type="EC" id="2.1.1.63"/>
    </reaction>
</comment>
<evidence type="ECO:0000256" key="9">
    <source>
        <dbReference type="HAMAP-Rule" id="MF_00772"/>
    </source>
</evidence>
<dbReference type="EMBL" id="JAAXPC010000033">
    <property type="protein sequence ID" value="NKY05281.1"/>
    <property type="molecule type" value="Genomic_DNA"/>
</dbReference>
<dbReference type="AlphaFoldDB" id="A0A846WXX9"/>
<dbReference type="PROSITE" id="PS00374">
    <property type="entry name" value="MGMT"/>
    <property type="match status" value="1"/>
</dbReference>
<evidence type="ECO:0000259" key="10">
    <source>
        <dbReference type="Pfam" id="PF01035"/>
    </source>
</evidence>
<name>A0A846WXX9_9ACTN</name>
<feature type="active site" description="Nucleophile; methyl group acceptor" evidence="9">
    <location>
        <position position="140"/>
    </location>
</feature>